<evidence type="ECO:0000313" key="12">
    <source>
        <dbReference type="Proteomes" id="UP000245771"/>
    </source>
</evidence>
<feature type="compositionally biased region" description="Basic and acidic residues" evidence="9">
    <location>
        <begin position="1014"/>
        <end position="1026"/>
    </location>
</feature>
<dbReference type="GO" id="GO:0000702">
    <property type="term" value="F:oxidized base lesion DNA N-glycosylase activity"/>
    <property type="evidence" value="ECO:0007669"/>
    <property type="project" value="UniProtKB-ARBA"/>
</dbReference>
<proteinExistence type="inferred from homology"/>
<evidence type="ECO:0000256" key="6">
    <source>
        <dbReference type="ARBA" id="ARBA00023315"/>
    </source>
</evidence>
<dbReference type="Gene3D" id="1.10.1670.10">
    <property type="entry name" value="Helix-hairpin-Helix base-excision DNA repair enzymes (C-terminal)"/>
    <property type="match status" value="1"/>
</dbReference>
<evidence type="ECO:0000256" key="1">
    <source>
        <dbReference type="ARBA" id="ARBA00009469"/>
    </source>
</evidence>
<dbReference type="EC" id="2.3.1.97" evidence="3 7"/>
<evidence type="ECO:0000256" key="4">
    <source>
        <dbReference type="ARBA" id="ARBA00022240"/>
    </source>
</evidence>
<dbReference type="PROSITE" id="PS00975">
    <property type="entry name" value="NMT_1"/>
    <property type="match status" value="1"/>
</dbReference>
<keyword evidence="12" id="KW-1185">Reference proteome</keyword>
<feature type="region of interest" description="Disordered" evidence="9">
    <location>
        <begin position="176"/>
        <end position="195"/>
    </location>
</feature>
<dbReference type="InterPro" id="IPR022676">
    <property type="entry name" value="NMT_N"/>
</dbReference>
<evidence type="ECO:0000313" key="11">
    <source>
        <dbReference type="EMBL" id="PWN35901.1"/>
    </source>
</evidence>
<evidence type="ECO:0000256" key="3">
    <source>
        <dbReference type="ARBA" id="ARBA00012923"/>
    </source>
</evidence>
<name>A0A316VIR0_9BASI</name>
<feature type="compositionally biased region" description="Low complexity" evidence="9">
    <location>
        <begin position="655"/>
        <end position="665"/>
    </location>
</feature>
<dbReference type="PANTHER" id="PTHR11377:SF5">
    <property type="entry name" value="GLYCYLPEPTIDE N-TETRADECANOYLTRANSFERASE"/>
    <property type="match status" value="1"/>
</dbReference>
<evidence type="ECO:0000259" key="10">
    <source>
        <dbReference type="SMART" id="SM00478"/>
    </source>
</evidence>
<dbReference type="InterPro" id="IPR011257">
    <property type="entry name" value="DNA_glycosylase"/>
</dbReference>
<comment type="similarity">
    <text evidence="1 8">Belongs to the NMT family.</text>
</comment>
<organism evidence="11 12">
    <name type="scientific">Meira miltonrushii</name>
    <dbReference type="NCBI Taxonomy" id="1280837"/>
    <lineage>
        <taxon>Eukaryota</taxon>
        <taxon>Fungi</taxon>
        <taxon>Dikarya</taxon>
        <taxon>Basidiomycota</taxon>
        <taxon>Ustilaginomycotina</taxon>
        <taxon>Exobasidiomycetes</taxon>
        <taxon>Exobasidiales</taxon>
        <taxon>Brachybasidiaceae</taxon>
        <taxon>Meira</taxon>
    </lineage>
</organism>
<dbReference type="RefSeq" id="XP_025356203.1">
    <property type="nucleotide sequence ID" value="XM_025501758.1"/>
</dbReference>
<comment type="catalytic activity">
    <reaction evidence="7">
        <text>N-terminal glycyl-[protein] + tetradecanoyl-CoA = N-tetradecanoylglycyl-[protein] + CoA + H(+)</text>
        <dbReference type="Rhea" id="RHEA:15521"/>
        <dbReference type="Rhea" id="RHEA-COMP:12666"/>
        <dbReference type="Rhea" id="RHEA-COMP:12667"/>
        <dbReference type="ChEBI" id="CHEBI:15378"/>
        <dbReference type="ChEBI" id="CHEBI:57287"/>
        <dbReference type="ChEBI" id="CHEBI:57385"/>
        <dbReference type="ChEBI" id="CHEBI:64723"/>
        <dbReference type="ChEBI" id="CHEBI:133050"/>
        <dbReference type="EC" id="2.3.1.97"/>
    </reaction>
</comment>
<dbReference type="Pfam" id="PF02799">
    <property type="entry name" value="NMT_C"/>
    <property type="match status" value="1"/>
</dbReference>
<dbReference type="SUPFAM" id="SSF48150">
    <property type="entry name" value="DNA-glycosylase"/>
    <property type="match status" value="1"/>
</dbReference>
<feature type="region of interest" description="Disordered" evidence="9">
    <location>
        <begin position="1"/>
        <end position="132"/>
    </location>
</feature>
<dbReference type="InterPro" id="IPR022678">
    <property type="entry name" value="NMT_CS"/>
</dbReference>
<feature type="compositionally biased region" description="Basic residues" evidence="9">
    <location>
        <begin position="68"/>
        <end position="87"/>
    </location>
</feature>
<dbReference type="PANTHER" id="PTHR11377">
    <property type="entry name" value="N-MYRISTOYL TRANSFERASE"/>
    <property type="match status" value="1"/>
</dbReference>
<feature type="region of interest" description="Disordered" evidence="9">
    <location>
        <begin position="1009"/>
        <end position="1036"/>
    </location>
</feature>
<evidence type="ECO:0000256" key="7">
    <source>
        <dbReference type="RuleBase" id="RU000586"/>
    </source>
</evidence>
<dbReference type="GO" id="GO:0004379">
    <property type="term" value="F:glycylpeptide N-tetradecanoyltransferase activity"/>
    <property type="evidence" value="ECO:0007669"/>
    <property type="project" value="UniProtKB-EC"/>
</dbReference>
<dbReference type="Gene3D" id="3.40.630.30">
    <property type="match status" value="2"/>
</dbReference>
<dbReference type="Proteomes" id="UP000245771">
    <property type="component" value="Unassembled WGS sequence"/>
</dbReference>
<keyword evidence="6 7" id="KW-0012">Acyltransferase</keyword>
<dbReference type="EMBL" id="KZ819603">
    <property type="protein sequence ID" value="PWN35901.1"/>
    <property type="molecule type" value="Genomic_DNA"/>
</dbReference>
<dbReference type="InterPro" id="IPR022677">
    <property type="entry name" value="NMT_C"/>
</dbReference>
<dbReference type="GO" id="GO:0006285">
    <property type="term" value="P:base-excision repair, AP site formation"/>
    <property type="evidence" value="ECO:0007669"/>
    <property type="project" value="UniProtKB-ARBA"/>
</dbReference>
<keyword evidence="5 7" id="KW-0808">Transferase</keyword>
<dbReference type="InterPro" id="IPR000903">
    <property type="entry name" value="NMT"/>
</dbReference>
<feature type="compositionally biased region" description="Acidic residues" evidence="9">
    <location>
        <begin position="40"/>
        <end position="61"/>
    </location>
</feature>
<feature type="compositionally biased region" description="Basic and acidic residues" evidence="9">
    <location>
        <begin position="706"/>
        <end position="716"/>
    </location>
</feature>
<dbReference type="SUPFAM" id="SSF55729">
    <property type="entry name" value="Acyl-CoA N-acyltransferases (Nat)"/>
    <property type="match status" value="2"/>
</dbReference>
<dbReference type="AlphaFoldDB" id="A0A316VIR0"/>
<dbReference type="OrthoDB" id="60315at2759"/>
<dbReference type="SMART" id="SM00478">
    <property type="entry name" value="ENDO3c"/>
    <property type="match status" value="1"/>
</dbReference>
<accession>A0A316VIR0</accession>
<evidence type="ECO:0000256" key="5">
    <source>
        <dbReference type="ARBA" id="ARBA00022679"/>
    </source>
</evidence>
<dbReference type="InParanoid" id="A0A316VIR0"/>
<feature type="domain" description="HhH-GPD" evidence="10">
    <location>
        <begin position="785"/>
        <end position="944"/>
    </location>
</feature>
<reference evidence="11 12" key="1">
    <citation type="journal article" date="2018" name="Mol. Biol. Evol.">
        <title>Broad Genomic Sampling Reveals a Smut Pathogenic Ancestry of the Fungal Clade Ustilaginomycotina.</title>
        <authorList>
            <person name="Kijpornyongpan T."/>
            <person name="Mondo S.J."/>
            <person name="Barry K."/>
            <person name="Sandor L."/>
            <person name="Lee J."/>
            <person name="Lipzen A."/>
            <person name="Pangilinan J."/>
            <person name="LaButti K."/>
            <person name="Hainaut M."/>
            <person name="Henrissat B."/>
            <person name="Grigoriev I.V."/>
            <person name="Spatafora J.W."/>
            <person name="Aime M.C."/>
        </authorList>
    </citation>
    <scope>NUCLEOTIDE SEQUENCE [LARGE SCALE GENOMIC DNA]</scope>
    <source>
        <strain evidence="11 12">MCA 3882</strain>
    </source>
</reference>
<gene>
    <name evidence="11" type="ORF">FA14DRAFT_189834</name>
</gene>
<dbReference type="InterPro" id="IPR003265">
    <property type="entry name" value="HhH-GPD_domain"/>
</dbReference>
<dbReference type="GO" id="GO:0005737">
    <property type="term" value="C:cytoplasm"/>
    <property type="evidence" value="ECO:0007669"/>
    <property type="project" value="TreeGrafter"/>
</dbReference>
<dbReference type="InterPro" id="IPR016181">
    <property type="entry name" value="Acyl_CoA_acyltransferase"/>
</dbReference>
<dbReference type="GeneID" id="37023539"/>
<dbReference type="STRING" id="1280837.A0A316VIR0"/>
<comment type="subunit">
    <text evidence="2">Monomer.</text>
</comment>
<dbReference type="FunFam" id="3.40.630.30:FF:000042">
    <property type="entry name" value="Glycylpeptide N-tetradecanoyltransferase"/>
    <property type="match status" value="1"/>
</dbReference>
<dbReference type="Gene3D" id="1.10.340.30">
    <property type="entry name" value="Hypothetical protein, domain 2"/>
    <property type="match status" value="1"/>
</dbReference>
<evidence type="ECO:0000256" key="9">
    <source>
        <dbReference type="SAM" id="MobiDB-lite"/>
    </source>
</evidence>
<dbReference type="Pfam" id="PF00730">
    <property type="entry name" value="HhH-GPD"/>
    <property type="match status" value="1"/>
</dbReference>
<comment type="function">
    <text evidence="7">Adds a myristoyl group to the N-terminal glycine residue of certain cellular proteins.</text>
</comment>
<evidence type="ECO:0000256" key="2">
    <source>
        <dbReference type="ARBA" id="ARBA00011245"/>
    </source>
</evidence>
<dbReference type="InterPro" id="IPR023170">
    <property type="entry name" value="HhH_base_excis_C"/>
</dbReference>
<evidence type="ECO:0000256" key="8">
    <source>
        <dbReference type="RuleBase" id="RU004178"/>
    </source>
</evidence>
<feature type="region of interest" description="Disordered" evidence="9">
    <location>
        <begin position="647"/>
        <end position="736"/>
    </location>
</feature>
<dbReference type="CDD" id="cd00056">
    <property type="entry name" value="ENDO3c"/>
    <property type="match status" value="1"/>
</dbReference>
<sequence>MSSAPTSKPAESAKEGKEIPSAVNAVEASKEPVNQAAIAGEDEEDEEDDGEEEDGNEPEQGTEEKKLTSKQKKKKKSKAAAKLRKKLGLGAGDAGGAGSSSAPEKMLTDDDVKNLQDAIAKEQGPQAAAKADRATLEKLMKMMNLERTAMLKDHDAKQKQYKTLAEHKFWKTQPVTKPTDAPLLTDDSEGPIEPNVTRDQVRQEPYPLPSEFEWSPIDIDDSTELREVYDLLSANYVEDIDSSLRFNYSPEFLNWVLKHPGYHKSWHVGVRVKNTRKLVAFISAIPHELRVREQAYPSAEVNFLCVHKKLRSKRLTPVLIKEVTRQCHLLGIFQAIYTGGIVIPTPIACARYYHRTINAQKLLDIGFSGLRPGQSREAYIRQYSLPDTTKVPGLREIEAKDIPAVGKLMRRYMKRFDMAARFSDDEVAHLLLSGKAGEGRKQVTWTYVVENNGKITDMISFYSLPSSILDSDKHQILEAAYLFYYATDAAFEEAPTVAANASSSTSSSNLHKTHLNSAEQEDEQNITNWLHESKESKTKLKQRLNELVHDMLILARNNGFDVLNCLTVMDNPLFLTDQLFGPGDGFLRHYLFNWRIRPIAGGMGARPGEAELDPVVQYAKLMAEKEAKASGASLSEVSLRQALYPAMTATRRSSRLSQPSKQSSSPRKRVKAEDDDRNMPITPPATPNGKVKKEEQSPRTPKRAKKEPMTTSERKLASLRQSLATEPFPQWNKPSKEEARQVAEILTEAHGYKTIPKKQSPKGDDRYGGCGDVSDVLDATVRTILSCNTSGANSRAAHKSLCDTFGKCNWQAILDAKHADVAASIKCGGLQDNKAKTIQGVLKQTLETHGKLSLNHLHGADARTVMEELVSFNGVGPKVASCVAMFALGLSEMAVDTHVHRLCRKLGWVPDKATRDQTYYHLAARIPDELKYALHVLLIKHGKACAACSARGFATDRYASPEWEKEGMSVISGIKKEDWGNDVKANTDQKNKYESVKCPLAQAGFFGRGKRSVKKEEEPAVKKEEESFLSTSAFSS</sequence>
<feature type="compositionally biased region" description="Gly residues" evidence="9">
    <location>
        <begin position="89"/>
        <end position="98"/>
    </location>
</feature>
<protein>
    <recommendedName>
        <fullName evidence="4 7">Glycylpeptide N-tetradecanoyltransferase</fullName>
        <ecNumber evidence="3 7">2.3.1.97</ecNumber>
    </recommendedName>
</protein>
<dbReference type="Pfam" id="PF01233">
    <property type="entry name" value="NMT"/>
    <property type="match status" value="1"/>
</dbReference>